<organism evidence="2 3">
    <name type="scientific">Aquimarina atlantica</name>
    <dbReference type="NCBI Taxonomy" id="1317122"/>
    <lineage>
        <taxon>Bacteria</taxon>
        <taxon>Pseudomonadati</taxon>
        <taxon>Bacteroidota</taxon>
        <taxon>Flavobacteriia</taxon>
        <taxon>Flavobacteriales</taxon>
        <taxon>Flavobacteriaceae</taxon>
        <taxon>Aquimarina</taxon>
    </lineage>
</organism>
<protein>
    <submittedName>
        <fullName evidence="2">Uncharacterized protein</fullName>
    </submittedName>
</protein>
<feature type="signal peptide" evidence="1">
    <location>
        <begin position="1"/>
        <end position="20"/>
    </location>
</feature>
<dbReference type="RefSeq" id="WP_034241045.1">
    <property type="nucleotide sequence ID" value="NZ_AQRA01000003.1"/>
</dbReference>
<name>A0A023BX45_9FLAO</name>
<comment type="caution">
    <text evidence="2">The sequence shown here is derived from an EMBL/GenBank/DDBJ whole genome shotgun (WGS) entry which is preliminary data.</text>
</comment>
<feature type="chain" id="PRO_5001511994" evidence="1">
    <location>
        <begin position="21"/>
        <end position="121"/>
    </location>
</feature>
<accession>A0A023BX45</accession>
<dbReference type="Proteomes" id="UP000023541">
    <property type="component" value="Unassembled WGS sequence"/>
</dbReference>
<dbReference type="OrthoDB" id="1164636at2"/>
<proteinExistence type="predicted"/>
<evidence type="ECO:0000313" key="2">
    <source>
        <dbReference type="EMBL" id="EZH74524.1"/>
    </source>
</evidence>
<evidence type="ECO:0000256" key="1">
    <source>
        <dbReference type="SAM" id="SignalP"/>
    </source>
</evidence>
<sequence length="121" mass="14110">MKLKFALQIAFLLVFGMSFGQDFENDLTSVKSIDNQIQEEQYRTDEIAMTDRLVIHAPIKMKDKDFYSKKEWRKIKKQLKKNKRRASNAKHSIYASKVMDTVYVNIPAYNIGSGQSRLSGW</sequence>
<dbReference type="eggNOG" id="ENOG5030YHK">
    <property type="taxonomic scope" value="Bacteria"/>
</dbReference>
<evidence type="ECO:0000313" key="3">
    <source>
        <dbReference type="Proteomes" id="UP000023541"/>
    </source>
</evidence>
<keyword evidence="1" id="KW-0732">Signal</keyword>
<keyword evidence="3" id="KW-1185">Reference proteome</keyword>
<reference evidence="2 3" key="1">
    <citation type="submission" date="2014-04" db="EMBL/GenBank/DDBJ databases">
        <title>Aquimarina sp. 22II-S11-z7 Genome Sequencing.</title>
        <authorList>
            <person name="Lai Q."/>
        </authorList>
    </citation>
    <scope>NUCLEOTIDE SEQUENCE [LARGE SCALE GENOMIC DNA]</scope>
    <source>
        <strain evidence="2 3">22II-S11-z7</strain>
    </source>
</reference>
<dbReference type="EMBL" id="AQRA01000003">
    <property type="protein sequence ID" value="EZH74524.1"/>
    <property type="molecule type" value="Genomic_DNA"/>
</dbReference>
<gene>
    <name evidence="2" type="ORF">ATO12_12200</name>
</gene>
<dbReference type="AlphaFoldDB" id="A0A023BX45"/>